<dbReference type="InterPro" id="IPR003010">
    <property type="entry name" value="C-N_Hydrolase"/>
</dbReference>
<dbReference type="CDD" id="cd07197">
    <property type="entry name" value="nitrilase"/>
    <property type="match status" value="1"/>
</dbReference>
<dbReference type="PROSITE" id="PS01227">
    <property type="entry name" value="UPF0012"/>
    <property type="match status" value="1"/>
</dbReference>
<protein>
    <recommendedName>
        <fullName evidence="3">CN hydrolase domain-containing protein</fullName>
    </recommendedName>
</protein>
<dbReference type="FunCoup" id="A0A7G1G7H3">
    <property type="interactions" value="338"/>
</dbReference>
<dbReference type="PANTHER" id="PTHR43674">
    <property type="entry name" value="NITRILASE C965.09-RELATED"/>
    <property type="match status" value="1"/>
</dbReference>
<evidence type="ECO:0000256" key="1">
    <source>
        <dbReference type="ARBA" id="ARBA00010613"/>
    </source>
</evidence>
<dbReference type="Proteomes" id="UP000516361">
    <property type="component" value="Chromosome"/>
</dbReference>
<dbReference type="InterPro" id="IPR036526">
    <property type="entry name" value="C-N_Hydrolase_sf"/>
</dbReference>
<keyword evidence="5" id="KW-1185">Reference proteome</keyword>
<dbReference type="GO" id="GO:0016811">
    <property type="term" value="F:hydrolase activity, acting on carbon-nitrogen (but not peptide) bonds, in linear amides"/>
    <property type="evidence" value="ECO:0007669"/>
    <property type="project" value="TreeGrafter"/>
</dbReference>
<evidence type="ECO:0000259" key="3">
    <source>
        <dbReference type="PROSITE" id="PS50263"/>
    </source>
</evidence>
<comment type="similarity">
    <text evidence="1">Belongs to the carbon-nitrogen hydrolase superfamily. NIT1/NIT2 family.</text>
</comment>
<accession>A0A7G1G7H3</accession>
<reference evidence="4 5" key="1">
    <citation type="submission" date="2018-06" db="EMBL/GenBank/DDBJ databases">
        <title>Genome sequencing of Oceanotoga sp. sy52.</title>
        <authorList>
            <person name="Mori K."/>
        </authorList>
    </citation>
    <scope>NUCLEOTIDE SEQUENCE [LARGE SCALE GENOMIC DNA]</scope>
    <source>
        <strain evidence="5">sy52</strain>
    </source>
</reference>
<dbReference type="InterPro" id="IPR001110">
    <property type="entry name" value="UPF0012_CS"/>
</dbReference>
<feature type="domain" description="CN hydrolase" evidence="3">
    <location>
        <begin position="6"/>
        <end position="245"/>
    </location>
</feature>
<organism evidence="4 5">
    <name type="scientific">Tepiditoga spiralis</name>
    <dbReference type="NCBI Taxonomy" id="2108365"/>
    <lineage>
        <taxon>Bacteria</taxon>
        <taxon>Thermotogati</taxon>
        <taxon>Thermotogota</taxon>
        <taxon>Thermotogae</taxon>
        <taxon>Petrotogales</taxon>
        <taxon>Petrotogaceae</taxon>
        <taxon>Tepiditoga</taxon>
    </lineage>
</organism>
<name>A0A7G1G7H3_9BACT</name>
<dbReference type="PANTHER" id="PTHR43674:SF16">
    <property type="entry name" value="CARBON-NITROGEN FAMILY, PUTATIVE (AFU_ORTHOLOGUE AFUA_5G02350)-RELATED"/>
    <property type="match status" value="1"/>
</dbReference>
<dbReference type="InParanoid" id="A0A7G1G7H3"/>
<dbReference type="SUPFAM" id="SSF56317">
    <property type="entry name" value="Carbon-nitrogen hydrolase"/>
    <property type="match status" value="1"/>
</dbReference>
<dbReference type="RefSeq" id="WP_190613486.1">
    <property type="nucleotide sequence ID" value="NZ_AP018712.1"/>
</dbReference>
<dbReference type="InterPro" id="IPR050345">
    <property type="entry name" value="Aliph_Amidase/BUP"/>
</dbReference>
<sequence>MKKIKTIVSMVQMESIYGNIDKNIKKHEYFIKKAQLNNSDIICFPELSLTGYNSNHDLNLAQTIKGNIIKKMKNLSKKYSMNLLFGFIEKEKKFYYITHVFIDKRQNDFYYRKIQLGENEKKYYTSGDTLKVFEYKTSNNEIIKFGIGICYDMHFPEHTYIYAKNGADLIFSPHASFFNAKRRIEIWNKYLSTRAYDNRVFILACNNLFDNHHKGGGICGWDNEGNLLNSYNLPKDYILNFELNIDKTKNKKDKFLKDKKVLIYKKYF</sequence>
<proteinExistence type="inferred from homology"/>
<dbReference type="EMBL" id="AP018712">
    <property type="protein sequence ID" value="BBE31134.1"/>
    <property type="molecule type" value="Genomic_DNA"/>
</dbReference>
<dbReference type="AlphaFoldDB" id="A0A7G1G7H3"/>
<dbReference type="PROSITE" id="PS50263">
    <property type="entry name" value="CN_HYDROLASE"/>
    <property type="match status" value="1"/>
</dbReference>
<evidence type="ECO:0000313" key="4">
    <source>
        <dbReference type="EMBL" id="BBE31134.1"/>
    </source>
</evidence>
<keyword evidence="2" id="KW-0378">Hydrolase</keyword>
<gene>
    <name evidence="4" type="ORF">OSSY52_12750</name>
</gene>
<dbReference type="Gene3D" id="3.60.110.10">
    <property type="entry name" value="Carbon-nitrogen hydrolase"/>
    <property type="match status" value="1"/>
</dbReference>
<dbReference type="Pfam" id="PF00795">
    <property type="entry name" value="CN_hydrolase"/>
    <property type="match status" value="1"/>
</dbReference>
<evidence type="ECO:0000313" key="5">
    <source>
        <dbReference type="Proteomes" id="UP000516361"/>
    </source>
</evidence>
<evidence type="ECO:0000256" key="2">
    <source>
        <dbReference type="ARBA" id="ARBA00022801"/>
    </source>
</evidence>
<dbReference type="KEGG" id="ocy:OSSY52_12750"/>